<name>A0AAD3SCM9_NEPGR</name>
<comment type="caution">
    <text evidence="2">The sequence shown here is derived from an EMBL/GenBank/DDBJ whole genome shotgun (WGS) entry which is preliminary data.</text>
</comment>
<evidence type="ECO:0000256" key="1">
    <source>
        <dbReference type="SAM" id="MobiDB-lite"/>
    </source>
</evidence>
<gene>
    <name evidence="2" type="ORF">Nepgr_010590</name>
</gene>
<proteinExistence type="predicted"/>
<sequence length="137" mass="15392">METASGGNHESGIPLFPPHTRKKQKGSGLEQERAEVMEFLEDDDDFNQVQLKTRLTFRELMRKDQDQGEATEDLEDDFAKGDIVVDLSGRWLAITLFDKLKGYGQTEDPHPKPNTTNSKENTEVGGSFGPWLYASST</sequence>
<dbReference type="Proteomes" id="UP001279734">
    <property type="component" value="Unassembled WGS sequence"/>
</dbReference>
<feature type="region of interest" description="Disordered" evidence="1">
    <location>
        <begin position="102"/>
        <end position="137"/>
    </location>
</feature>
<reference evidence="2" key="1">
    <citation type="submission" date="2023-05" db="EMBL/GenBank/DDBJ databases">
        <title>Nepenthes gracilis genome sequencing.</title>
        <authorList>
            <person name="Fukushima K."/>
        </authorList>
    </citation>
    <scope>NUCLEOTIDE SEQUENCE</scope>
    <source>
        <strain evidence="2">SING2019-196</strain>
    </source>
</reference>
<dbReference type="EMBL" id="BSYO01000008">
    <property type="protein sequence ID" value="GMH08750.1"/>
    <property type="molecule type" value="Genomic_DNA"/>
</dbReference>
<dbReference type="AlphaFoldDB" id="A0AAD3SCM9"/>
<organism evidence="2 3">
    <name type="scientific">Nepenthes gracilis</name>
    <name type="common">Slender pitcher plant</name>
    <dbReference type="NCBI Taxonomy" id="150966"/>
    <lineage>
        <taxon>Eukaryota</taxon>
        <taxon>Viridiplantae</taxon>
        <taxon>Streptophyta</taxon>
        <taxon>Embryophyta</taxon>
        <taxon>Tracheophyta</taxon>
        <taxon>Spermatophyta</taxon>
        <taxon>Magnoliopsida</taxon>
        <taxon>eudicotyledons</taxon>
        <taxon>Gunneridae</taxon>
        <taxon>Pentapetalae</taxon>
        <taxon>Caryophyllales</taxon>
        <taxon>Nepenthaceae</taxon>
        <taxon>Nepenthes</taxon>
    </lineage>
</organism>
<evidence type="ECO:0000313" key="3">
    <source>
        <dbReference type="Proteomes" id="UP001279734"/>
    </source>
</evidence>
<keyword evidence="3" id="KW-1185">Reference proteome</keyword>
<evidence type="ECO:0000313" key="2">
    <source>
        <dbReference type="EMBL" id="GMH08750.1"/>
    </source>
</evidence>
<protein>
    <submittedName>
        <fullName evidence="2">Uncharacterized protein</fullName>
    </submittedName>
</protein>
<accession>A0AAD3SCM9</accession>
<feature type="region of interest" description="Disordered" evidence="1">
    <location>
        <begin position="1"/>
        <end position="31"/>
    </location>
</feature>